<keyword evidence="1" id="KW-1133">Transmembrane helix</keyword>
<reference evidence="2" key="1">
    <citation type="submission" date="2014-09" db="EMBL/GenBank/DDBJ databases">
        <authorList>
            <person name="Magalhaes I.L.F."/>
            <person name="Oliveira U."/>
            <person name="Santos F.R."/>
            <person name="Vidigal T.H.D.A."/>
            <person name="Brescovit A.D."/>
            <person name="Santos A.J."/>
        </authorList>
    </citation>
    <scope>NUCLEOTIDE SEQUENCE</scope>
    <source>
        <tissue evidence="2">Shoot tissue taken approximately 20 cm above the soil surface</tissue>
    </source>
</reference>
<dbReference type="EMBL" id="GBRH01276303">
    <property type="protein sequence ID" value="JAD21592.1"/>
    <property type="molecule type" value="Transcribed_RNA"/>
</dbReference>
<feature type="transmembrane region" description="Helical" evidence="1">
    <location>
        <begin position="46"/>
        <end position="63"/>
    </location>
</feature>
<sequence length="64" mass="7282">MQLYYACNIIDRKRLKQLTCVAVIIGIFSYSTGVSMATCCVDSFCIIRSCISVFMNFVYLMFVS</sequence>
<reference evidence="2" key="2">
    <citation type="journal article" date="2015" name="Data Brief">
        <title>Shoot transcriptome of the giant reed, Arundo donax.</title>
        <authorList>
            <person name="Barrero R.A."/>
            <person name="Guerrero F.D."/>
            <person name="Moolhuijzen P."/>
            <person name="Goolsby J.A."/>
            <person name="Tidwell J."/>
            <person name="Bellgard S.E."/>
            <person name="Bellgard M.I."/>
        </authorList>
    </citation>
    <scope>NUCLEOTIDE SEQUENCE</scope>
    <source>
        <tissue evidence="2">Shoot tissue taken approximately 20 cm above the soil surface</tissue>
    </source>
</reference>
<keyword evidence="1" id="KW-0472">Membrane</keyword>
<dbReference type="AlphaFoldDB" id="A0A0A8YEM7"/>
<evidence type="ECO:0000256" key="1">
    <source>
        <dbReference type="SAM" id="Phobius"/>
    </source>
</evidence>
<organism evidence="2">
    <name type="scientific">Arundo donax</name>
    <name type="common">Giant reed</name>
    <name type="synonym">Donax arundinaceus</name>
    <dbReference type="NCBI Taxonomy" id="35708"/>
    <lineage>
        <taxon>Eukaryota</taxon>
        <taxon>Viridiplantae</taxon>
        <taxon>Streptophyta</taxon>
        <taxon>Embryophyta</taxon>
        <taxon>Tracheophyta</taxon>
        <taxon>Spermatophyta</taxon>
        <taxon>Magnoliopsida</taxon>
        <taxon>Liliopsida</taxon>
        <taxon>Poales</taxon>
        <taxon>Poaceae</taxon>
        <taxon>PACMAD clade</taxon>
        <taxon>Arundinoideae</taxon>
        <taxon>Arundineae</taxon>
        <taxon>Arundo</taxon>
    </lineage>
</organism>
<evidence type="ECO:0000313" key="2">
    <source>
        <dbReference type="EMBL" id="JAD21592.1"/>
    </source>
</evidence>
<accession>A0A0A8YEM7</accession>
<proteinExistence type="predicted"/>
<protein>
    <submittedName>
        <fullName evidence="2">Uncharacterized protein</fullName>
    </submittedName>
</protein>
<name>A0A0A8YEM7_ARUDO</name>
<keyword evidence="1" id="KW-0812">Transmembrane</keyword>